<keyword evidence="3" id="KW-1185">Reference proteome</keyword>
<name>A0A8J8AWG2_9GAMM</name>
<proteinExistence type="predicted"/>
<accession>A0A8J8AWG2</accession>
<reference evidence="2 3" key="1">
    <citation type="journal article" date="2021" name="Microbiol. Resour. Announc.">
        <title>Draft Genome Sequence of Coralloluteibacterium stylophorae LMG 29479T.</title>
        <authorList>
            <person name="Karlyshev A.V."/>
            <person name="Kudryashova E.B."/>
            <person name="Ariskina E.V."/>
            <person name="Conroy A.P."/>
            <person name="Abidueva E.Y."/>
        </authorList>
    </citation>
    <scope>NUCLEOTIDE SEQUENCE [LARGE SCALE GENOMIC DNA]</scope>
    <source>
        <strain evidence="2 3">LMG 29479</strain>
    </source>
</reference>
<dbReference type="PROSITE" id="PS51257">
    <property type="entry name" value="PROKAR_LIPOPROTEIN"/>
    <property type="match status" value="1"/>
</dbReference>
<dbReference type="RefSeq" id="WP_211924956.1">
    <property type="nucleotide sequence ID" value="NZ_JAGQFT020000005.1"/>
</dbReference>
<evidence type="ECO:0000313" key="3">
    <source>
        <dbReference type="Proteomes" id="UP000675747"/>
    </source>
</evidence>
<organism evidence="1">
    <name type="scientific">Coralloluteibacterium stylophorae</name>
    <dbReference type="NCBI Taxonomy" id="1776034"/>
    <lineage>
        <taxon>Bacteria</taxon>
        <taxon>Pseudomonadati</taxon>
        <taxon>Pseudomonadota</taxon>
        <taxon>Gammaproteobacteria</taxon>
        <taxon>Lysobacterales</taxon>
        <taxon>Lysobacteraceae</taxon>
        <taxon>Coralloluteibacterium</taxon>
    </lineage>
</organism>
<dbReference type="EMBL" id="JAGQFT010000001">
    <property type="protein sequence ID" value="MBR0560990.1"/>
    <property type="molecule type" value="Genomic_DNA"/>
</dbReference>
<sequence>MKNVVMSIAVTAMLAGCAGHPLHNMVTNKRYQTSYDIAASWVGAPEDDLIIKWGPPTNSHVLSSGAELISYDDEWSGCSKKFLVEDGVIAKWGMSSSCSKAVRNAKSIPADLPVPQPTL</sequence>
<evidence type="ECO:0000313" key="1">
    <source>
        <dbReference type="EMBL" id="MBR0560990.1"/>
    </source>
</evidence>
<reference evidence="1" key="2">
    <citation type="submission" date="2021-04" db="EMBL/GenBank/DDBJ databases">
        <authorList>
            <person name="Karlyshev A.V."/>
        </authorList>
    </citation>
    <scope>NUCLEOTIDE SEQUENCE</scope>
    <source>
        <strain evidence="1">LMG 29479</strain>
    </source>
</reference>
<dbReference type="Proteomes" id="UP000675747">
    <property type="component" value="Unassembled WGS sequence"/>
</dbReference>
<comment type="caution">
    <text evidence="1">The sequence shown here is derived from an EMBL/GenBank/DDBJ whole genome shotgun (WGS) entry which is preliminary data.</text>
</comment>
<protein>
    <recommendedName>
        <fullName evidence="4">Lipoprotein</fullName>
    </recommendedName>
</protein>
<evidence type="ECO:0008006" key="4">
    <source>
        <dbReference type="Google" id="ProtNLM"/>
    </source>
</evidence>
<evidence type="ECO:0000313" key="2">
    <source>
        <dbReference type="EMBL" id="MBS7457356.1"/>
    </source>
</evidence>
<dbReference type="EMBL" id="JAGQFT020000005">
    <property type="protein sequence ID" value="MBS7457356.1"/>
    <property type="molecule type" value="Genomic_DNA"/>
</dbReference>
<gene>
    <name evidence="1" type="ORF">KB893_00435</name>
    <name evidence="2" type="ORF">KB893_009440</name>
</gene>
<dbReference type="AlphaFoldDB" id="A0A8J8AWG2"/>